<accession>A0A7E4VL72</accession>
<organism evidence="2 3">
    <name type="scientific">Panagrellus redivivus</name>
    <name type="common">Microworm</name>
    <dbReference type="NCBI Taxonomy" id="6233"/>
    <lineage>
        <taxon>Eukaryota</taxon>
        <taxon>Metazoa</taxon>
        <taxon>Ecdysozoa</taxon>
        <taxon>Nematoda</taxon>
        <taxon>Chromadorea</taxon>
        <taxon>Rhabditida</taxon>
        <taxon>Tylenchina</taxon>
        <taxon>Panagrolaimomorpha</taxon>
        <taxon>Panagrolaimoidea</taxon>
        <taxon>Panagrolaimidae</taxon>
        <taxon>Panagrellus</taxon>
    </lineage>
</organism>
<dbReference type="InterPro" id="IPR038765">
    <property type="entry name" value="Papain-like_cys_pep_sf"/>
</dbReference>
<name>A0A7E4VL72_PANRE</name>
<evidence type="ECO:0000256" key="1">
    <source>
        <dbReference type="SAM" id="SignalP"/>
    </source>
</evidence>
<feature type="chain" id="PRO_5029017073" evidence="1">
    <location>
        <begin position="21"/>
        <end position="266"/>
    </location>
</feature>
<evidence type="ECO:0000313" key="2">
    <source>
        <dbReference type="Proteomes" id="UP000492821"/>
    </source>
</evidence>
<proteinExistence type="predicted"/>
<keyword evidence="2" id="KW-1185">Reference proteome</keyword>
<keyword evidence="1" id="KW-0732">Signal</keyword>
<feature type="signal peptide" evidence="1">
    <location>
        <begin position="1"/>
        <end position="20"/>
    </location>
</feature>
<protein>
    <submittedName>
        <fullName evidence="3">Permuted papain-like amidase enzyme, YaeF/YiiX, C92 family</fullName>
    </submittedName>
</protein>
<dbReference type="WBParaSite" id="Pan_g22534.t1">
    <property type="protein sequence ID" value="Pan_g22534.t1"/>
    <property type="gene ID" value="Pan_g22534"/>
</dbReference>
<dbReference type="SUPFAM" id="SSF54001">
    <property type="entry name" value="Cysteine proteinases"/>
    <property type="match status" value="1"/>
</dbReference>
<evidence type="ECO:0000313" key="3">
    <source>
        <dbReference type="WBParaSite" id="Pan_g22534.t1"/>
    </source>
</evidence>
<dbReference type="Gene3D" id="3.90.1720.10">
    <property type="entry name" value="endopeptidase domain like (from Nostoc punctiforme)"/>
    <property type="match status" value="1"/>
</dbReference>
<reference evidence="3" key="2">
    <citation type="submission" date="2020-10" db="UniProtKB">
        <authorList>
            <consortium name="WormBaseParasite"/>
        </authorList>
    </citation>
    <scope>IDENTIFICATION</scope>
</reference>
<sequence length="266" mass="29634">MNIFLVVMAVFIVIFLKLDTQETRRGALIHGIRISNLFIGFQTIMLNAMNFPDLGRDAPGSIVFFLRTPPETPSTSSKSFSDAVCAVSKFDKSVFHVGLLTDSDTLIHATCDFGVVKQSLEDAVLALEPTALEFYTASVSPQRRRKAIKFAKQCVGAAYNDVFDPLCFDSVGRKAFYCCQLVATAYGRHLFPPHRLIFSDSEGKLIPYWVKYFEKRGRLVPEGAPGSHPSVIRAASILTFRAAWNFLAVKSRMPRNLVDRVVCIRG</sequence>
<dbReference type="AlphaFoldDB" id="A0A7E4VL72"/>
<reference evidence="2" key="1">
    <citation type="journal article" date="2013" name="Genetics">
        <title>The draft genome and transcriptome of Panagrellus redivivus are shaped by the harsh demands of a free-living lifestyle.</title>
        <authorList>
            <person name="Srinivasan J."/>
            <person name="Dillman A.R."/>
            <person name="Macchietto M.G."/>
            <person name="Heikkinen L."/>
            <person name="Lakso M."/>
            <person name="Fracchia K.M."/>
            <person name="Antoshechkin I."/>
            <person name="Mortazavi A."/>
            <person name="Wong G."/>
            <person name="Sternberg P.W."/>
        </authorList>
    </citation>
    <scope>NUCLEOTIDE SEQUENCE [LARGE SCALE GENOMIC DNA]</scope>
    <source>
        <strain evidence="2">MT8872</strain>
    </source>
</reference>
<dbReference type="Proteomes" id="UP000492821">
    <property type="component" value="Unassembled WGS sequence"/>
</dbReference>